<dbReference type="SMART" id="SM00220">
    <property type="entry name" value="S_TKc"/>
    <property type="match status" value="1"/>
</dbReference>
<comment type="catalytic activity">
    <reaction evidence="9">
        <text>L-threonyl-[protein] + ATP = O-phospho-L-threonyl-[protein] + ADP + H(+)</text>
        <dbReference type="Rhea" id="RHEA:46608"/>
        <dbReference type="Rhea" id="RHEA-COMP:11060"/>
        <dbReference type="Rhea" id="RHEA-COMP:11605"/>
        <dbReference type="ChEBI" id="CHEBI:15378"/>
        <dbReference type="ChEBI" id="CHEBI:30013"/>
        <dbReference type="ChEBI" id="CHEBI:30616"/>
        <dbReference type="ChEBI" id="CHEBI:61977"/>
        <dbReference type="ChEBI" id="CHEBI:456216"/>
        <dbReference type="EC" id="2.7.12.2"/>
    </reaction>
</comment>
<evidence type="ECO:0000256" key="7">
    <source>
        <dbReference type="ARBA" id="ARBA00023137"/>
    </source>
</evidence>
<feature type="binding site" evidence="11">
    <location>
        <position position="71"/>
    </location>
    <ligand>
        <name>ATP</name>
        <dbReference type="ChEBI" id="CHEBI:30616"/>
    </ligand>
</feature>
<dbReference type="PROSITE" id="PS50011">
    <property type="entry name" value="PROTEIN_KINASE_DOM"/>
    <property type="match status" value="1"/>
</dbReference>
<keyword evidence="7" id="KW-0829">Tyrosine-protein kinase</keyword>
<comment type="catalytic activity">
    <reaction evidence="8">
        <text>L-seryl-[protein] + ATP = O-phospho-L-seryl-[protein] + ADP + H(+)</text>
        <dbReference type="Rhea" id="RHEA:17989"/>
        <dbReference type="Rhea" id="RHEA-COMP:9863"/>
        <dbReference type="Rhea" id="RHEA-COMP:11604"/>
        <dbReference type="ChEBI" id="CHEBI:15378"/>
        <dbReference type="ChEBI" id="CHEBI:29999"/>
        <dbReference type="ChEBI" id="CHEBI:30616"/>
        <dbReference type="ChEBI" id="CHEBI:83421"/>
        <dbReference type="ChEBI" id="CHEBI:456216"/>
        <dbReference type="EC" id="2.7.12.2"/>
    </reaction>
</comment>
<dbReference type="SUPFAM" id="SSF56112">
    <property type="entry name" value="Protein kinase-like (PK-like)"/>
    <property type="match status" value="1"/>
</dbReference>
<dbReference type="GO" id="GO:0004674">
    <property type="term" value="F:protein serine/threonine kinase activity"/>
    <property type="evidence" value="ECO:0007669"/>
    <property type="project" value="UniProtKB-KW"/>
</dbReference>
<keyword evidence="5" id="KW-0418">Kinase</keyword>
<gene>
    <name evidence="13" type="ORF">U9M48_014115</name>
</gene>
<evidence type="ECO:0000256" key="10">
    <source>
        <dbReference type="ARBA" id="ARBA00051693"/>
    </source>
</evidence>
<dbReference type="EMBL" id="CP144747">
    <property type="protein sequence ID" value="WVZ64621.1"/>
    <property type="molecule type" value="Genomic_DNA"/>
</dbReference>
<evidence type="ECO:0000256" key="11">
    <source>
        <dbReference type="PROSITE-ProRule" id="PRU10141"/>
    </source>
</evidence>
<protein>
    <recommendedName>
        <fullName evidence="12">Protein kinase domain-containing protein</fullName>
    </recommendedName>
</protein>
<dbReference type="Pfam" id="PF00069">
    <property type="entry name" value="Pkinase"/>
    <property type="match status" value="1"/>
</dbReference>
<dbReference type="AlphaFoldDB" id="A0AAQ3T1A8"/>
<keyword evidence="2" id="KW-0597">Phosphoprotein</keyword>
<sequence>MSHHIVGAAPHRMMMTTKASTAAVAAPAPEEHNSRPLRLSDLEWLGELGKGGFARVIKVRHRGTGAVLALKMTVNPEPVAEEEAKVLRRAAGAPNVIGCYGLLRGPFDEPSYLLEFMDAGSLGRILWSRRGRGIPEPALAEVAAQCAMGLAQLHSRGVAHLDVKPDNFLANVRGEIKIADFNTSRILYGAAGERLQVSITAGTTCYFSPERFAPEATYATPHGAVAADVWSLGMTVLELFLGGFPILPSSGMAYFYEDLKEVICHEEPPSVPKHAEASAELRGFVAACLRKEPGRRARVSQLLSHRFLTRRDVVASRRALQEIIVESLF</sequence>
<dbReference type="InterPro" id="IPR011009">
    <property type="entry name" value="Kinase-like_dom_sf"/>
</dbReference>
<dbReference type="GO" id="GO:0004708">
    <property type="term" value="F:MAP kinase kinase activity"/>
    <property type="evidence" value="ECO:0007669"/>
    <property type="project" value="UniProtKB-EC"/>
</dbReference>
<evidence type="ECO:0000256" key="8">
    <source>
        <dbReference type="ARBA" id="ARBA00049014"/>
    </source>
</evidence>
<evidence type="ECO:0000256" key="1">
    <source>
        <dbReference type="ARBA" id="ARBA00022527"/>
    </source>
</evidence>
<dbReference type="PANTHER" id="PTHR47238">
    <property type="entry name" value="MITOGEN-ACTIVATED PROTEIN KINASE KINASE 5"/>
    <property type="match status" value="1"/>
</dbReference>
<feature type="domain" description="Protein kinase" evidence="12">
    <location>
        <begin position="42"/>
        <end position="308"/>
    </location>
</feature>
<comment type="catalytic activity">
    <reaction evidence="10">
        <text>L-tyrosyl-[protein] + ATP = O-phospho-L-tyrosyl-[protein] + ADP + H(+)</text>
        <dbReference type="Rhea" id="RHEA:10596"/>
        <dbReference type="Rhea" id="RHEA-COMP:10136"/>
        <dbReference type="Rhea" id="RHEA-COMP:20101"/>
        <dbReference type="ChEBI" id="CHEBI:15378"/>
        <dbReference type="ChEBI" id="CHEBI:30616"/>
        <dbReference type="ChEBI" id="CHEBI:46858"/>
        <dbReference type="ChEBI" id="CHEBI:61978"/>
        <dbReference type="ChEBI" id="CHEBI:456216"/>
        <dbReference type="EC" id="2.7.12.2"/>
    </reaction>
</comment>
<proteinExistence type="predicted"/>
<evidence type="ECO:0000313" key="13">
    <source>
        <dbReference type="EMBL" id="WVZ64621.1"/>
    </source>
</evidence>
<dbReference type="InterPro" id="IPR000719">
    <property type="entry name" value="Prot_kinase_dom"/>
</dbReference>
<evidence type="ECO:0000256" key="9">
    <source>
        <dbReference type="ARBA" id="ARBA00049299"/>
    </source>
</evidence>
<evidence type="ECO:0000256" key="6">
    <source>
        <dbReference type="ARBA" id="ARBA00022840"/>
    </source>
</evidence>
<keyword evidence="3" id="KW-0808">Transferase</keyword>
<evidence type="ECO:0000256" key="4">
    <source>
        <dbReference type="ARBA" id="ARBA00022741"/>
    </source>
</evidence>
<evidence type="ECO:0000256" key="2">
    <source>
        <dbReference type="ARBA" id="ARBA00022553"/>
    </source>
</evidence>
<keyword evidence="14" id="KW-1185">Reference proteome</keyword>
<evidence type="ECO:0000313" key="14">
    <source>
        <dbReference type="Proteomes" id="UP001341281"/>
    </source>
</evidence>
<accession>A0AAQ3T1A8</accession>
<dbReference type="GO" id="GO:0005524">
    <property type="term" value="F:ATP binding"/>
    <property type="evidence" value="ECO:0007669"/>
    <property type="project" value="UniProtKB-UniRule"/>
</dbReference>
<name>A0AAQ3T1A8_PASNO</name>
<dbReference type="GO" id="GO:0004713">
    <property type="term" value="F:protein tyrosine kinase activity"/>
    <property type="evidence" value="ECO:0007669"/>
    <property type="project" value="UniProtKB-KW"/>
</dbReference>
<organism evidence="13 14">
    <name type="scientific">Paspalum notatum var. saurae</name>
    <dbReference type="NCBI Taxonomy" id="547442"/>
    <lineage>
        <taxon>Eukaryota</taxon>
        <taxon>Viridiplantae</taxon>
        <taxon>Streptophyta</taxon>
        <taxon>Embryophyta</taxon>
        <taxon>Tracheophyta</taxon>
        <taxon>Spermatophyta</taxon>
        <taxon>Magnoliopsida</taxon>
        <taxon>Liliopsida</taxon>
        <taxon>Poales</taxon>
        <taxon>Poaceae</taxon>
        <taxon>PACMAD clade</taxon>
        <taxon>Panicoideae</taxon>
        <taxon>Andropogonodae</taxon>
        <taxon>Paspaleae</taxon>
        <taxon>Paspalinae</taxon>
        <taxon>Paspalum</taxon>
    </lineage>
</organism>
<dbReference type="PANTHER" id="PTHR47238:SF4">
    <property type="entry name" value="MITOGEN-ACTIVATED PROTEIN KINASE KINASE 5"/>
    <property type="match status" value="1"/>
</dbReference>
<dbReference type="InterPro" id="IPR017441">
    <property type="entry name" value="Protein_kinase_ATP_BS"/>
</dbReference>
<keyword evidence="1" id="KW-0723">Serine/threonine-protein kinase</keyword>
<evidence type="ECO:0000259" key="12">
    <source>
        <dbReference type="PROSITE" id="PS50011"/>
    </source>
</evidence>
<keyword evidence="6 11" id="KW-0067">ATP-binding</keyword>
<dbReference type="Proteomes" id="UP001341281">
    <property type="component" value="Chromosome 03"/>
</dbReference>
<reference evidence="13 14" key="1">
    <citation type="submission" date="2024-02" db="EMBL/GenBank/DDBJ databases">
        <title>High-quality chromosome-scale genome assembly of Pensacola bahiagrass (Paspalum notatum Flugge var. saurae).</title>
        <authorList>
            <person name="Vega J.M."/>
            <person name="Podio M."/>
            <person name="Orjuela J."/>
            <person name="Siena L.A."/>
            <person name="Pessino S.C."/>
            <person name="Combes M.C."/>
            <person name="Mariac C."/>
            <person name="Albertini E."/>
            <person name="Pupilli F."/>
            <person name="Ortiz J.P.A."/>
            <person name="Leblanc O."/>
        </authorList>
    </citation>
    <scope>NUCLEOTIDE SEQUENCE [LARGE SCALE GENOMIC DNA]</scope>
    <source>
        <strain evidence="13">R1</strain>
        <tissue evidence="13">Leaf</tissue>
    </source>
</reference>
<evidence type="ECO:0000256" key="5">
    <source>
        <dbReference type="ARBA" id="ARBA00022777"/>
    </source>
</evidence>
<evidence type="ECO:0000256" key="3">
    <source>
        <dbReference type="ARBA" id="ARBA00022679"/>
    </source>
</evidence>
<dbReference type="InterPro" id="IPR052468">
    <property type="entry name" value="Dual_spec_MAPK_kinase"/>
</dbReference>
<keyword evidence="4 11" id="KW-0547">Nucleotide-binding</keyword>
<dbReference type="PROSITE" id="PS00107">
    <property type="entry name" value="PROTEIN_KINASE_ATP"/>
    <property type="match status" value="1"/>
</dbReference>
<dbReference type="Gene3D" id="1.10.510.10">
    <property type="entry name" value="Transferase(Phosphotransferase) domain 1"/>
    <property type="match status" value="1"/>
</dbReference>